<name>A0A0D3I5S0_EMIH1</name>
<dbReference type="eggNOG" id="KOG0374">
    <property type="taxonomic scope" value="Eukaryota"/>
</dbReference>
<comment type="similarity">
    <text evidence="1">Belongs to the PPP phosphatase family.</text>
</comment>
<dbReference type="OMA" id="LARDNHE"/>
<dbReference type="PANTHER" id="PTHR46422">
    <property type="entry name" value="SERINE/THREONINE-PROTEIN PHOSPHATASE BSL3"/>
    <property type="match status" value="1"/>
</dbReference>
<dbReference type="Proteomes" id="UP000013827">
    <property type="component" value="Unassembled WGS sequence"/>
</dbReference>
<dbReference type="Pfam" id="PF00149">
    <property type="entry name" value="Metallophos"/>
    <property type="match status" value="1"/>
</dbReference>
<dbReference type="GeneID" id="17252754"/>
<sequence>IASLAAKVKRVFAAQPGLVHAPAPCKVFGDVHGQLRDLMLLFGWYGMPTHKGGDVQAISYVFNGDWVDRGPHQLECVLRPASMLQAMYPSRIFLVRGNHEFRDMNEAMGPDGFLHHCKERLPTCWTAAYDAIHEAFEWLPLGAVVERRILVVHGGIGDGSWGLRELRSVQRPLSDDHYDAVTLQALWSDPSDSDSVMRSGVHSSERGEDIPEFGADVTEAFCEANELSVVVRSHQFVRQGYKVMHGGRLVTLFSARNY</sequence>
<evidence type="ECO:0000313" key="4">
    <source>
        <dbReference type="Proteomes" id="UP000013827"/>
    </source>
</evidence>
<dbReference type="PaxDb" id="2903-EOD06605"/>
<dbReference type="PROSITE" id="PS00125">
    <property type="entry name" value="SER_THR_PHOSPHATASE"/>
    <property type="match status" value="1"/>
</dbReference>
<evidence type="ECO:0000313" key="3">
    <source>
        <dbReference type="EnsemblProtists" id="EOD06605"/>
    </source>
</evidence>
<dbReference type="InterPro" id="IPR004843">
    <property type="entry name" value="Calcineurin-like_PHP"/>
</dbReference>
<dbReference type="HOGENOM" id="CLU_004962_0_0_1"/>
<protein>
    <recommendedName>
        <fullName evidence="1">Serine/threonine-protein phosphatase</fullName>
        <ecNumber evidence="1">3.1.3.16</ecNumber>
    </recommendedName>
</protein>
<dbReference type="AlphaFoldDB" id="A0A0D3I5S0"/>
<dbReference type="KEGG" id="ehx:EMIHUDRAFT_44023"/>
<reference evidence="4" key="1">
    <citation type="journal article" date="2013" name="Nature">
        <title>Pan genome of the phytoplankton Emiliania underpins its global distribution.</title>
        <authorList>
            <person name="Read B.A."/>
            <person name="Kegel J."/>
            <person name="Klute M.J."/>
            <person name="Kuo A."/>
            <person name="Lefebvre S.C."/>
            <person name="Maumus F."/>
            <person name="Mayer C."/>
            <person name="Miller J."/>
            <person name="Monier A."/>
            <person name="Salamov A."/>
            <person name="Young J."/>
            <person name="Aguilar M."/>
            <person name="Claverie J.M."/>
            <person name="Frickenhaus S."/>
            <person name="Gonzalez K."/>
            <person name="Herman E.K."/>
            <person name="Lin Y.C."/>
            <person name="Napier J."/>
            <person name="Ogata H."/>
            <person name="Sarno A.F."/>
            <person name="Shmutz J."/>
            <person name="Schroeder D."/>
            <person name="de Vargas C."/>
            <person name="Verret F."/>
            <person name="von Dassow P."/>
            <person name="Valentin K."/>
            <person name="Van de Peer Y."/>
            <person name="Wheeler G."/>
            <person name="Dacks J.B."/>
            <person name="Delwiche C.F."/>
            <person name="Dyhrman S.T."/>
            <person name="Glockner G."/>
            <person name="John U."/>
            <person name="Richards T."/>
            <person name="Worden A.Z."/>
            <person name="Zhang X."/>
            <person name="Grigoriev I.V."/>
            <person name="Allen A.E."/>
            <person name="Bidle K."/>
            <person name="Borodovsky M."/>
            <person name="Bowler C."/>
            <person name="Brownlee C."/>
            <person name="Cock J.M."/>
            <person name="Elias M."/>
            <person name="Gladyshev V.N."/>
            <person name="Groth M."/>
            <person name="Guda C."/>
            <person name="Hadaegh A."/>
            <person name="Iglesias-Rodriguez M.D."/>
            <person name="Jenkins J."/>
            <person name="Jones B.M."/>
            <person name="Lawson T."/>
            <person name="Leese F."/>
            <person name="Lindquist E."/>
            <person name="Lobanov A."/>
            <person name="Lomsadze A."/>
            <person name="Malik S.B."/>
            <person name="Marsh M.E."/>
            <person name="Mackinder L."/>
            <person name="Mock T."/>
            <person name="Mueller-Roeber B."/>
            <person name="Pagarete A."/>
            <person name="Parker M."/>
            <person name="Probert I."/>
            <person name="Quesneville H."/>
            <person name="Raines C."/>
            <person name="Rensing S.A."/>
            <person name="Riano-Pachon D.M."/>
            <person name="Richier S."/>
            <person name="Rokitta S."/>
            <person name="Shiraiwa Y."/>
            <person name="Soanes D.M."/>
            <person name="van der Giezen M."/>
            <person name="Wahlund T.M."/>
            <person name="Williams B."/>
            <person name="Wilson W."/>
            <person name="Wolfe G."/>
            <person name="Wurch L.L."/>
        </authorList>
    </citation>
    <scope>NUCLEOTIDE SEQUENCE</scope>
</reference>
<organism evidence="3 4">
    <name type="scientific">Emiliania huxleyi (strain CCMP1516)</name>
    <dbReference type="NCBI Taxonomy" id="280463"/>
    <lineage>
        <taxon>Eukaryota</taxon>
        <taxon>Haptista</taxon>
        <taxon>Haptophyta</taxon>
        <taxon>Prymnesiophyceae</taxon>
        <taxon>Isochrysidales</taxon>
        <taxon>Noelaerhabdaceae</taxon>
        <taxon>Emiliania</taxon>
    </lineage>
</organism>
<dbReference type="SMART" id="SM00156">
    <property type="entry name" value="PP2Ac"/>
    <property type="match status" value="1"/>
</dbReference>
<dbReference type="InterPro" id="IPR006186">
    <property type="entry name" value="Ser/Thr-sp_prot-phosphatase"/>
</dbReference>
<reference evidence="3" key="2">
    <citation type="submission" date="2024-10" db="UniProtKB">
        <authorList>
            <consortium name="EnsemblProtists"/>
        </authorList>
    </citation>
    <scope>IDENTIFICATION</scope>
</reference>
<dbReference type="PRINTS" id="PR00114">
    <property type="entry name" value="STPHPHTASE"/>
</dbReference>
<comment type="catalytic activity">
    <reaction evidence="1">
        <text>O-phospho-L-threonyl-[protein] + H2O = L-threonyl-[protein] + phosphate</text>
        <dbReference type="Rhea" id="RHEA:47004"/>
        <dbReference type="Rhea" id="RHEA-COMP:11060"/>
        <dbReference type="Rhea" id="RHEA-COMP:11605"/>
        <dbReference type="ChEBI" id="CHEBI:15377"/>
        <dbReference type="ChEBI" id="CHEBI:30013"/>
        <dbReference type="ChEBI" id="CHEBI:43474"/>
        <dbReference type="ChEBI" id="CHEBI:61977"/>
        <dbReference type="EC" id="3.1.3.16"/>
    </reaction>
</comment>
<dbReference type="STRING" id="2903.R1CW80"/>
<keyword evidence="4" id="KW-1185">Reference proteome</keyword>
<dbReference type="Gene3D" id="3.60.21.10">
    <property type="match status" value="1"/>
</dbReference>
<dbReference type="EnsemblProtists" id="EOD06605">
    <property type="protein sequence ID" value="EOD06605"/>
    <property type="gene ID" value="EMIHUDRAFT_44023"/>
</dbReference>
<dbReference type="GO" id="GO:0004722">
    <property type="term" value="F:protein serine/threonine phosphatase activity"/>
    <property type="evidence" value="ECO:0007669"/>
    <property type="project" value="UniProtKB-EC"/>
</dbReference>
<accession>A0A0D3I5S0</accession>
<feature type="domain" description="Serine/threonine specific protein phosphatases" evidence="2">
    <location>
        <begin position="95"/>
        <end position="100"/>
    </location>
</feature>
<evidence type="ECO:0000256" key="1">
    <source>
        <dbReference type="RuleBase" id="RU004273"/>
    </source>
</evidence>
<dbReference type="RefSeq" id="XP_005759034.1">
    <property type="nucleotide sequence ID" value="XM_005758977.1"/>
</dbReference>
<dbReference type="PANTHER" id="PTHR46422:SF7">
    <property type="entry name" value="SERINE_THREONINE-PROTEIN PHOSPHATASE BSL2-RELATED"/>
    <property type="match status" value="1"/>
</dbReference>
<dbReference type="EC" id="3.1.3.16" evidence="1"/>
<keyword evidence="1" id="KW-0378">Hydrolase</keyword>
<proteinExistence type="inferred from homology"/>
<evidence type="ECO:0000259" key="2">
    <source>
        <dbReference type="PROSITE" id="PS00125"/>
    </source>
</evidence>
<dbReference type="SUPFAM" id="SSF56300">
    <property type="entry name" value="Metallo-dependent phosphatases"/>
    <property type="match status" value="1"/>
</dbReference>
<dbReference type="InterPro" id="IPR029052">
    <property type="entry name" value="Metallo-depent_PP-like"/>
</dbReference>